<dbReference type="RefSeq" id="WP_141622303.1">
    <property type="nucleotide sequence ID" value="NZ_CP041242.1"/>
</dbReference>
<organism evidence="1 2">
    <name type="scientific">Marilutibacter alkalisoli</name>
    <dbReference type="NCBI Taxonomy" id="2591633"/>
    <lineage>
        <taxon>Bacteria</taxon>
        <taxon>Pseudomonadati</taxon>
        <taxon>Pseudomonadota</taxon>
        <taxon>Gammaproteobacteria</taxon>
        <taxon>Lysobacterales</taxon>
        <taxon>Lysobacteraceae</taxon>
        <taxon>Marilutibacter</taxon>
    </lineage>
</organism>
<dbReference type="EMBL" id="CP041242">
    <property type="protein sequence ID" value="QDH68961.1"/>
    <property type="molecule type" value="Genomic_DNA"/>
</dbReference>
<proteinExistence type="predicted"/>
<evidence type="ECO:0000313" key="1">
    <source>
        <dbReference type="EMBL" id="QDH68961.1"/>
    </source>
</evidence>
<sequence length="89" mass="10086">MNLIYSHNYATARAFAMREELMPGDWQWLRDAGVIRQYPRANVFKVPRWEANPRREQIDLALQRAAESHRLGTLTDVGEGSSTLGISGA</sequence>
<reference evidence="1 2" key="1">
    <citation type="submission" date="2019-06" db="EMBL/GenBank/DDBJ databases">
        <title>Lysobacter alkalisoli sp. nov. isolated from saline-alkali soil.</title>
        <authorList>
            <person name="Sun J.-Q."/>
            <person name="Xu L."/>
        </authorList>
    </citation>
    <scope>NUCLEOTIDE SEQUENCE [LARGE SCALE GENOMIC DNA]</scope>
    <source>
        <strain evidence="1 2">SJ-36</strain>
    </source>
</reference>
<name>A0A514BNK2_9GAMM</name>
<accession>A0A514BNK2</accession>
<gene>
    <name evidence="1" type="ORF">FKV23_01715</name>
</gene>
<evidence type="ECO:0000313" key="2">
    <source>
        <dbReference type="Proteomes" id="UP000317199"/>
    </source>
</evidence>
<dbReference type="KEGG" id="lyj:FKV23_01715"/>
<dbReference type="Proteomes" id="UP000317199">
    <property type="component" value="Chromosome"/>
</dbReference>
<dbReference type="OrthoDB" id="6025084at2"/>
<protein>
    <submittedName>
        <fullName evidence="1">Uncharacterized protein</fullName>
    </submittedName>
</protein>
<dbReference type="AlphaFoldDB" id="A0A514BNK2"/>
<keyword evidence="2" id="KW-1185">Reference proteome</keyword>